<dbReference type="InterPro" id="IPR006043">
    <property type="entry name" value="NCS2"/>
</dbReference>
<dbReference type="Proteomes" id="UP001208570">
    <property type="component" value="Unassembled WGS sequence"/>
</dbReference>
<dbReference type="PANTHER" id="PTHR11119">
    <property type="entry name" value="XANTHINE-URACIL / VITAMIN C PERMEASE FAMILY MEMBER"/>
    <property type="match status" value="1"/>
</dbReference>
<protein>
    <recommendedName>
        <fullName evidence="10">Solute carrier family 23 member 1-like</fullName>
    </recommendedName>
</protein>
<reference evidence="8" key="1">
    <citation type="journal article" date="2023" name="Mol. Biol. Evol.">
        <title>Third-Generation Sequencing Reveals the Adaptive Role of the Epigenome in Three Deep-Sea Polychaetes.</title>
        <authorList>
            <person name="Perez M."/>
            <person name="Aroh O."/>
            <person name="Sun Y."/>
            <person name="Lan Y."/>
            <person name="Juniper S.K."/>
            <person name="Young C.R."/>
            <person name="Angers B."/>
            <person name="Qian P.Y."/>
        </authorList>
    </citation>
    <scope>NUCLEOTIDE SEQUENCE</scope>
    <source>
        <strain evidence="8">P08H-3</strain>
    </source>
</reference>
<keyword evidence="5 7" id="KW-0472">Membrane</keyword>
<evidence type="ECO:0000256" key="7">
    <source>
        <dbReference type="SAM" id="Phobius"/>
    </source>
</evidence>
<feature type="transmembrane region" description="Helical" evidence="7">
    <location>
        <begin position="99"/>
        <end position="117"/>
    </location>
</feature>
<feature type="transmembrane region" description="Helical" evidence="7">
    <location>
        <begin position="458"/>
        <end position="476"/>
    </location>
</feature>
<evidence type="ECO:0000256" key="5">
    <source>
        <dbReference type="ARBA" id="ARBA00023136"/>
    </source>
</evidence>
<keyword evidence="4 7" id="KW-1133">Transmembrane helix</keyword>
<evidence type="ECO:0000256" key="3">
    <source>
        <dbReference type="ARBA" id="ARBA00022692"/>
    </source>
</evidence>
<feature type="transmembrane region" description="Helical" evidence="7">
    <location>
        <begin position="430"/>
        <end position="452"/>
    </location>
</feature>
<feature type="transmembrane region" description="Helical" evidence="7">
    <location>
        <begin position="187"/>
        <end position="207"/>
    </location>
</feature>
<evidence type="ECO:0000256" key="4">
    <source>
        <dbReference type="ARBA" id="ARBA00022989"/>
    </source>
</evidence>
<keyword evidence="3 7" id="KW-0812">Transmembrane</keyword>
<proteinExistence type="inferred from homology"/>
<evidence type="ECO:0000313" key="9">
    <source>
        <dbReference type="Proteomes" id="UP001208570"/>
    </source>
</evidence>
<gene>
    <name evidence="8" type="ORF">LSH36_50g02010</name>
</gene>
<comment type="similarity">
    <text evidence="2">Belongs to the nucleobase:cation symporter-2 (NCS2) (TC 2.A.40) family.</text>
</comment>
<dbReference type="AlphaFoldDB" id="A0AAD9K686"/>
<keyword evidence="9" id="KW-1185">Reference proteome</keyword>
<feature type="region of interest" description="Disordered" evidence="6">
    <location>
        <begin position="1"/>
        <end position="30"/>
    </location>
</feature>
<dbReference type="GO" id="GO:0022857">
    <property type="term" value="F:transmembrane transporter activity"/>
    <property type="evidence" value="ECO:0007669"/>
    <property type="project" value="InterPro"/>
</dbReference>
<comment type="subcellular location">
    <subcellularLocation>
        <location evidence="1">Membrane</location>
        <topology evidence="1">Multi-pass membrane protein</topology>
    </subcellularLocation>
</comment>
<evidence type="ECO:0008006" key="10">
    <source>
        <dbReference type="Google" id="ProtNLM"/>
    </source>
</evidence>
<evidence type="ECO:0000256" key="2">
    <source>
        <dbReference type="ARBA" id="ARBA00008821"/>
    </source>
</evidence>
<feature type="transmembrane region" description="Helical" evidence="7">
    <location>
        <begin position="243"/>
        <end position="262"/>
    </location>
</feature>
<feature type="transmembrane region" description="Helical" evidence="7">
    <location>
        <begin position="282"/>
        <end position="304"/>
    </location>
</feature>
<dbReference type="Pfam" id="PF00860">
    <property type="entry name" value="Xan_ur_permease"/>
    <property type="match status" value="1"/>
</dbReference>
<evidence type="ECO:0000313" key="8">
    <source>
        <dbReference type="EMBL" id="KAK2165432.1"/>
    </source>
</evidence>
<sequence length="633" mass="68898">MDAEVGTLTDDDGTKQPLSESDGSVTGVHDDRRMAGSRDIWQQDKVEVHYGVDETPPLSLCVLLGFQHYISMFLATLTIPILLSPAICMTGDNVGKSELTGTLFVASGLITLLQTLLGCRLPIVQGGTFAIMVPTLSYLSLPQWECPNNIVSRNSIPNITADVGNYSYITAGSDEHREIWKIRLREIQGSIMCAAMFEVLLGATGLVGIMLRFIGPLTICPTVTLLGLSLFKSAAQFASGQWWICLMTIALMVIFSQYLGHFQVPCFGYSKELKCRVVRYPVFKMFPIILAVLITWLLCAILTVTDVFPKDSNRWGYEARTDLRNDALYYSAWFRIPYPLQWGMPTASISAICAILSGVLATTIESVGDYHACAKLSGVPPPPLHAVNRGIMIEGLGTVIDGLLGTGNGTTSTSVNVGVVGLTKVGSRRVVQVSAIFMIVFGIFTKFGALFVTVPNPIIAGTFFILFGMIVAVGISNLQYVDMNSGRNLFIIGISIFGGLAIPQWVSANKQVFNTGVKTLDNICQVLASTSMFVGGMIGFFLDNTIRGTDKERGLAVWKEYRKQTSDGTASVALTNSMSDSYNLPFGMKLIQKMPWTRLIPICPTYGQQVEPPEEQELSDNIALASTESPETV</sequence>
<evidence type="ECO:0000256" key="6">
    <source>
        <dbReference type="SAM" id="MobiDB-lite"/>
    </source>
</evidence>
<organism evidence="8 9">
    <name type="scientific">Paralvinella palmiformis</name>
    <dbReference type="NCBI Taxonomy" id="53620"/>
    <lineage>
        <taxon>Eukaryota</taxon>
        <taxon>Metazoa</taxon>
        <taxon>Spiralia</taxon>
        <taxon>Lophotrochozoa</taxon>
        <taxon>Annelida</taxon>
        <taxon>Polychaeta</taxon>
        <taxon>Sedentaria</taxon>
        <taxon>Canalipalpata</taxon>
        <taxon>Terebellida</taxon>
        <taxon>Terebelliformia</taxon>
        <taxon>Alvinellidae</taxon>
        <taxon>Paralvinella</taxon>
    </lineage>
</organism>
<feature type="transmembrane region" description="Helical" evidence="7">
    <location>
        <begin position="526"/>
        <end position="543"/>
    </location>
</feature>
<accession>A0AAD9K686</accession>
<dbReference type="EMBL" id="JAODUP010000050">
    <property type="protein sequence ID" value="KAK2165432.1"/>
    <property type="molecule type" value="Genomic_DNA"/>
</dbReference>
<evidence type="ECO:0000256" key="1">
    <source>
        <dbReference type="ARBA" id="ARBA00004141"/>
    </source>
</evidence>
<dbReference type="GO" id="GO:0016020">
    <property type="term" value="C:membrane"/>
    <property type="evidence" value="ECO:0007669"/>
    <property type="project" value="UniProtKB-SubCell"/>
</dbReference>
<comment type="caution">
    <text evidence="8">The sequence shown here is derived from an EMBL/GenBank/DDBJ whole genome shotgun (WGS) entry which is preliminary data.</text>
</comment>
<feature type="transmembrane region" description="Helical" evidence="7">
    <location>
        <begin position="488"/>
        <end position="506"/>
    </location>
</feature>
<name>A0AAD9K686_9ANNE</name>
<feature type="transmembrane region" description="Helical" evidence="7">
    <location>
        <begin position="66"/>
        <end position="87"/>
    </location>
</feature>